<accession>B6IKG3</accession>
<dbReference type="EMBL" id="HE601483">
    <property type="protein sequence ID" value="CAS00393.1"/>
    <property type="molecule type" value="Genomic_DNA"/>
</dbReference>
<dbReference type="AlphaFoldDB" id="B6IKG3"/>
<evidence type="ECO:0000313" key="2">
    <source>
        <dbReference type="Proteomes" id="UP000008549"/>
    </source>
</evidence>
<reference evidence="1 2" key="2">
    <citation type="journal article" date="2011" name="PLoS Genet.">
        <title>Caenorhabditis briggsae recombinant inbred line genotypes reveal inter-strain incompatibility and the evolution of recombination.</title>
        <authorList>
            <person name="Ross J.A."/>
            <person name="Koboldt D.C."/>
            <person name="Staisch J.E."/>
            <person name="Chamberlin H.M."/>
            <person name="Gupta B.P."/>
            <person name="Miller R.D."/>
            <person name="Baird S.E."/>
            <person name="Haag E.S."/>
        </authorList>
    </citation>
    <scope>NUCLEOTIDE SEQUENCE [LARGE SCALE GENOMIC DNA]</scope>
    <source>
        <strain evidence="1 2">AF16</strain>
    </source>
</reference>
<dbReference type="RefSeq" id="XP_045099952.1">
    <property type="nucleotide sequence ID" value="XM_045239319.1"/>
</dbReference>
<keyword evidence="2" id="KW-1185">Reference proteome</keyword>
<name>B6IKG3_CAEBR</name>
<proteinExistence type="predicted"/>
<gene>
    <name evidence="1" type="ORF">CBG27593</name>
    <name evidence="1" type="ORF">CBG_27593</name>
</gene>
<reference evidence="1 2" key="1">
    <citation type="journal article" date="2003" name="PLoS Biol.">
        <title>The genome sequence of Caenorhabditis briggsae: a platform for comparative genomics.</title>
        <authorList>
            <person name="Stein L.D."/>
            <person name="Bao Z."/>
            <person name="Blasiar D."/>
            <person name="Blumenthal T."/>
            <person name="Brent M.R."/>
            <person name="Chen N."/>
            <person name="Chinwalla A."/>
            <person name="Clarke L."/>
            <person name="Clee C."/>
            <person name="Coghlan A."/>
            <person name="Coulson A."/>
            <person name="D'Eustachio P."/>
            <person name="Fitch D.H."/>
            <person name="Fulton L.A."/>
            <person name="Fulton R.E."/>
            <person name="Griffiths-Jones S."/>
            <person name="Harris T.W."/>
            <person name="Hillier L.W."/>
            <person name="Kamath R."/>
            <person name="Kuwabara P.E."/>
            <person name="Mardis E.R."/>
            <person name="Marra M.A."/>
            <person name="Miner T.L."/>
            <person name="Minx P."/>
            <person name="Mullikin J.C."/>
            <person name="Plumb R.W."/>
            <person name="Rogers J."/>
            <person name="Schein J.E."/>
            <person name="Sohrmann M."/>
            <person name="Spieth J."/>
            <person name="Stajich J.E."/>
            <person name="Wei C."/>
            <person name="Willey D."/>
            <person name="Wilson R.K."/>
            <person name="Durbin R."/>
            <person name="Waterston R.H."/>
        </authorList>
    </citation>
    <scope>NUCLEOTIDE SEQUENCE [LARGE SCALE GENOMIC DNA]</scope>
    <source>
        <strain evidence="1 2">AF16</strain>
    </source>
</reference>
<evidence type="ECO:0000313" key="1">
    <source>
        <dbReference type="EMBL" id="CAS00393.1"/>
    </source>
</evidence>
<dbReference type="HOGENOM" id="CLU_3419575_0_0_1"/>
<dbReference type="KEGG" id="cbr:CBG_27593"/>
<dbReference type="Proteomes" id="UP000008549">
    <property type="component" value="Unassembled WGS sequence"/>
</dbReference>
<dbReference type="InParanoid" id="B6IKG3"/>
<dbReference type="GeneID" id="68919043"/>
<sequence length="25" mass="3053">MNYILSNIDWDLRFSTCQLMKCLMI</sequence>
<protein>
    <submittedName>
        <fullName evidence="1">Protein CBG27593</fullName>
    </submittedName>
</protein>
<dbReference type="CTD" id="68919043"/>
<organism evidence="1 2">
    <name type="scientific">Caenorhabditis briggsae</name>
    <dbReference type="NCBI Taxonomy" id="6238"/>
    <lineage>
        <taxon>Eukaryota</taxon>
        <taxon>Metazoa</taxon>
        <taxon>Ecdysozoa</taxon>
        <taxon>Nematoda</taxon>
        <taxon>Chromadorea</taxon>
        <taxon>Rhabditida</taxon>
        <taxon>Rhabditina</taxon>
        <taxon>Rhabditomorpha</taxon>
        <taxon>Rhabditoidea</taxon>
        <taxon>Rhabditidae</taxon>
        <taxon>Peloderinae</taxon>
        <taxon>Caenorhabditis</taxon>
    </lineage>
</organism>